<name>A0A4Y7PM96_9AGAM</name>
<reference evidence="2 3" key="1">
    <citation type="submission" date="2018-06" db="EMBL/GenBank/DDBJ databases">
        <title>A transcriptomic atlas of mushroom development highlights an independent origin of complex multicellularity.</title>
        <authorList>
            <consortium name="DOE Joint Genome Institute"/>
            <person name="Krizsan K."/>
            <person name="Almasi E."/>
            <person name="Merenyi Z."/>
            <person name="Sahu N."/>
            <person name="Viragh M."/>
            <person name="Koszo T."/>
            <person name="Mondo S."/>
            <person name="Kiss B."/>
            <person name="Balint B."/>
            <person name="Kues U."/>
            <person name="Barry K."/>
            <person name="Hegedus J.C."/>
            <person name="Henrissat B."/>
            <person name="Johnson J."/>
            <person name="Lipzen A."/>
            <person name="Ohm R."/>
            <person name="Nagy I."/>
            <person name="Pangilinan J."/>
            <person name="Yan J."/>
            <person name="Xiong Y."/>
            <person name="Grigoriev I.V."/>
            <person name="Hibbett D.S."/>
            <person name="Nagy L.G."/>
        </authorList>
    </citation>
    <scope>NUCLEOTIDE SEQUENCE [LARGE SCALE GENOMIC DNA]</scope>
    <source>
        <strain evidence="2 3">SZMC22713</strain>
    </source>
</reference>
<evidence type="ECO:0000313" key="3">
    <source>
        <dbReference type="Proteomes" id="UP000294933"/>
    </source>
</evidence>
<accession>A0A4Y7PM96</accession>
<gene>
    <name evidence="2" type="ORF">BD410DRAFT_795590</name>
    <name evidence="1" type="ORF">BD410DRAFT_797112</name>
</gene>
<dbReference type="InterPro" id="IPR035992">
    <property type="entry name" value="Ricin_B-like_lectins"/>
</dbReference>
<evidence type="ECO:0008006" key="4">
    <source>
        <dbReference type="Google" id="ProtNLM"/>
    </source>
</evidence>
<evidence type="ECO:0000313" key="2">
    <source>
        <dbReference type="EMBL" id="TDL16248.1"/>
    </source>
</evidence>
<dbReference type="SUPFAM" id="SSF50370">
    <property type="entry name" value="Ricin B-like lectins"/>
    <property type="match status" value="1"/>
</dbReference>
<dbReference type="VEuPathDB" id="FungiDB:BD410DRAFT_795590"/>
<organism evidence="2 3">
    <name type="scientific">Rickenella mellea</name>
    <dbReference type="NCBI Taxonomy" id="50990"/>
    <lineage>
        <taxon>Eukaryota</taxon>
        <taxon>Fungi</taxon>
        <taxon>Dikarya</taxon>
        <taxon>Basidiomycota</taxon>
        <taxon>Agaricomycotina</taxon>
        <taxon>Agaricomycetes</taxon>
        <taxon>Hymenochaetales</taxon>
        <taxon>Rickenellaceae</taxon>
        <taxon>Rickenella</taxon>
    </lineage>
</organism>
<protein>
    <recommendedName>
        <fullName evidence="4">Ricin B lectin domain-containing protein</fullName>
    </recommendedName>
</protein>
<dbReference type="EMBL" id="ML170326">
    <property type="protein sequence ID" value="TDL14567.1"/>
    <property type="molecule type" value="Genomic_DNA"/>
</dbReference>
<dbReference type="VEuPathDB" id="FungiDB:BD410DRAFT_797112"/>
<dbReference type="EMBL" id="ML170248">
    <property type="protein sequence ID" value="TDL16248.1"/>
    <property type="molecule type" value="Genomic_DNA"/>
</dbReference>
<keyword evidence="3" id="KW-1185">Reference proteome</keyword>
<dbReference type="AlphaFoldDB" id="A0A4Y7PM96"/>
<dbReference type="Gene3D" id="2.80.10.50">
    <property type="match status" value="1"/>
</dbReference>
<evidence type="ECO:0000313" key="1">
    <source>
        <dbReference type="EMBL" id="TDL14567.1"/>
    </source>
</evidence>
<sequence>MPKQITGKLTTGRYHIQNADNGLFLELTLMYEESPVICTHPSPTATQNWDITDIGHGLYMIRNQAQSLFANTKPCILPKRGMALHGKAQKPDAFLIKETTTPGKYWIYTDHSRVYWFLPRGQIDTEVAFGIESDSRNQWSFFY</sequence>
<dbReference type="Proteomes" id="UP000294933">
    <property type="component" value="Unassembled WGS sequence"/>
</dbReference>
<proteinExistence type="predicted"/>